<sequence>MSSHTRESKNLEEGEDQVAGEPYQGSMKVSAIIRSLVMILAAICAHVTICSSLQRNETDMLTLLEFKKTISLDPHQALVSWNDSTHYCGWEGVHCRMKNPRRVTSLDLSYQGLVGQISPSLGNLTFLKYLILSDNRFTAEIPPFLGHLSHLRCLILSNNTLRGSIPSFANCSNLEVLLLNGNSLAGKLPINWPPNLQSLGLSANNITGTIPASLSNLTMMLEIRCMDNKIEGDIPNEFAKFGSLQFLNVAKNLLAGRFPHAILNLSTLAEVSLTSNSFSGEVPPNLGNYLPNLELLYLANNLFQGNIPSSLTNASKLHRVDMSENNFTGVVPGSIGKLRKLSWLNLELNKLKAHSKQDWVFMNSLANCTELRSFSISGNQLEGQVPSSLGGVPEWLGCLKKLQQIYLYDNSFTGFIPVSLSNLSRLGILNLSSNKFTGDIPSSLERLQMLQYLYIPYNSLHGNVPKGIFRIPAISEINLSFNNLDGPLPVEIGNAKQLLYFALTSNKISGNIPNTMGNCESLEDIELSSNIFQGGIPTSLGNIRGLRILNCSHNNLTGSIPLSLGNSQYIEKLDFSFNHLEGEVPTNGIFKNITAVGIGGNQGLCGGALEFHLLACSFKPSNSTKDKQFNVLKVVVLVVGMVSITMAIFFLLFRRRKQKTRTISLPSYCRQFPEVSFNDIARATNGFSLSNLIGRGGYGSVYQGKLSQDGNDIAIKVFNLEIRGAQKSFFAECNTLRNTRHRNLVHTITACSSIDSNGNDFKALVYEFVPGGDLHRLLYTAQDYGCSSDLSRITLAQRLSIAVDVADALEYLHHNNQGTIVHCDMKPSNILLDGSMTARVGDFGLAKFKVGSAAPSSGGSYSTSSVAINGTIEYVAPECAAGGQISTASDVYSFGIILLGNIFTEEAN</sequence>
<proteinExistence type="predicted"/>
<evidence type="ECO:0000313" key="1">
    <source>
        <dbReference type="EnsemblPlants" id="AVESA.00010b.r2.4DG0735070.1.CDS"/>
    </source>
</evidence>
<name>A0ACD5X3L3_AVESA</name>
<protein>
    <submittedName>
        <fullName evidence="1">Uncharacterized protein</fullName>
    </submittedName>
</protein>
<evidence type="ECO:0000313" key="2">
    <source>
        <dbReference type="Proteomes" id="UP001732700"/>
    </source>
</evidence>
<reference evidence="1" key="2">
    <citation type="submission" date="2025-09" db="UniProtKB">
        <authorList>
            <consortium name="EnsemblPlants"/>
        </authorList>
    </citation>
    <scope>IDENTIFICATION</scope>
</reference>
<reference evidence="1" key="1">
    <citation type="submission" date="2021-05" db="EMBL/GenBank/DDBJ databases">
        <authorList>
            <person name="Scholz U."/>
            <person name="Mascher M."/>
            <person name="Fiebig A."/>
        </authorList>
    </citation>
    <scope>NUCLEOTIDE SEQUENCE [LARGE SCALE GENOMIC DNA]</scope>
</reference>
<keyword evidence="2" id="KW-1185">Reference proteome</keyword>
<accession>A0ACD5X3L3</accession>
<dbReference type="EnsemblPlants" id="AVESA.00010b.r2.4DG0735070.1">
    <property type="protein sequence ID" value="AVESA.00010b.r2.4DG0735070.1.CDS"/>
    <property type="gene ID" value="AVESA.00010b.r2.4DG0735070"/>
</dbReference>
<dbReference type="Proteomes" id="UP001732700">
    <property type="component" value="Chromosome 4D"/>
</dbReference>
<organism evidence="1 2">
    <name type="scientific">Avena sativa</name>
    <name type="common">Oat</name>
    <dbReference type="NCBI Taxonomy" id="4498"/>
    <lineage>
        <taxon>Eukaryota</taxon>
        <taxon>Viridiplantae</taxon>
        <taxon>Streptophyta</taxon>
        <taxon>Embryophyta</taxon>
        <taxon>Tracheophyta</taxon>
        <taxon>Spermatophyta</taxon>
        <taxon>Magnoliopsida</taxon>
        <taxon>Liliopsida</taxon>
        <taxon>Poales</taxon>
        <taxon>Poaceae</taxon>
        <taxon>BOP clade</taxon>
        <taxon>Pooideae</taxon>
        <taxon>Poodae</taxon>
        <taxon>Poeae</taxon>
        <taxon>Poeae Chloroplast Group 1 (Aveneae type)</taxon>
        <taxon>Aveninae</taxon>
        <taxon>Avena</taxon>
    </lineage>
</organism>